<feature type="domain" description="HTH CENPB-type" evidence="2">
    <location>
        <begin position="64"/>
        <end position="137"/>
    </location>
</feature>
<evidence type="ECO:0000313" key="3">
    <source>
        <dbReference type="EMBL" id="GJT42367.1"/>
    </source>
</evidence>
<organism evidence="3 4">
    <name type="scientific">Tanacetum coccineum</name>
    <dbReference type="NCBI Taxonomy" id="301880"/>
    <lineage>
        <taxon>Eukaryota</taxon>
        <taxon>Viridiplantae</taxon>
        <taxon>Streptophyta</taxon>
        <taxon>Embryophyta</taxon>
        <taxon>Tracheophyta</taxon>
        <taxon>Spermatophyta</taxon>
        <taxon>Magnoliopsida</taxon>
        <taxon>eudicotyledons</taxon>
        <taxon>Gunneridae</taxon>
        <taxon>Pentapetalae</taxon>
        <taxon>asterids</taxon>
        <taxon>campanulids</taxon>
        <taxon>Asterales</taxon>
        <taxon>Asteraceae</taxon>
        <taxon>Asteroideae</taxon>
        <taxon>Anthemideae</taxon>
        <taxon>Anthemidinae</taxon>
        <taxon>Tanacetum</taxon>
    </lineage>
</organism>
<reference evidence="3" key="1">
    <citation type="journal article" date="2022" name="Int. J. Mol. Sci.">
        <title>Draft Genome of Tanacetum Coccineum: Genomic Comparison of Closely Related Tanacetum-Family Plants.</title>
        <authorList>
            <person name="Yamashiro T."/>
            <person name="Shiraishi A."/>
            <person name="Nakayama K."/>
            <person name="Satake H."/>
        </authorList>
    </citation>
    <scope>NUCLEOTIDE SEQUENCE</scope>
</reference>
<sequence>MARIPLHSITPSFFFYLHPWQQNSDQEVPKKPQDYKSREVSQPTISNTVKRSLEYLSLAPERGDVKRHKPAKFPDLEKSLYEWILQYQEHVNMTGELIIEKAKKFMKDMYPVDTPDFTFSIGWLGKFKARYGIKNFRRFGESGSVEMEGMEDKLKSIRDKVDQFEMKDHI</sequence>
<dbReference type="SUPFAM" id="SSF46689">
    <property type="entry name" value="Homeodomain-like"/>
    <property type="match status" value="1"/>
</dbReference>
<evidence type="ECO:0000259" key="2">
    <source>
        <dbReference type="PROSITE" id="PS51253"/>
    </source>
</evidence>
<reference evidence="3" key="2">
    <citation type="submission" date="2022-01" db="EMBL/GenBank/DDBJ databases">
        <authorList>
            <person name="Yamashiro T."/>
            <person name="Shiraishi A."/>
            <person name="Satake H."/>
            <person name="Nakayama K."/>
        </authorList>
    </citation>
    <scope>NUCLEOTIDE SEQUENCE</scope>
</reference>
<dbReference type="PANTHER" id="PTHR19303:SF73">
    <property type="entry name" value="PROTEIN PDC2"/>
    <property type="match status" value="1"/>
</dbReference>
<protein>
    <submittedName>
        <fullName evidence="3">CENP-B homolog protein 2-like protein</fullName>
    </submittedName>
</protein>
<name>A0ABQ5DTU0_9ASTR</name>
<comment type="caution">
    <text evidence="3">The sequence shown here is derived from an EMBL/GenBank/DDBJ whole genome shotgun (WGS) entry which is preliminary data.</text>
</comment>
<dbReference type="EMBL" id="BQNB010015639">
    <property type="protein sequence ID" value="GJT42367.1"/>
    <property type="molecule type" value="Genomic_DNA"/>
</dbReference>
<dbReference type="Proteomes" id="UP001151760">
    <property type="component" value="Unassembled WGS sequence"/>
</dbReference>
<dbReference type="PROSITE" id="PS51253">
    <property type="entry name" value="HTH_CENPB"/>
    <property type="match status" value="1"/>
</dbReference>
<evidence type="ECO:0000256" key="1">
    <source>
        <dbReference type="ARBA" id="ARBA00023125"/>
    </source>
</evidence>
<keyword evidence="1" id="KW-0238">DNA-binding</keyword>
<dbReference type="InterPro" id="IPR050863">
    <property type="entry name" value="CenT-Element_Derived"/>
</dbReference>
<proteinExistence type="predicted"/>
<dbReference type="Gene3D" id="1.10.10.60">
    <property type="entry name" value="Homeodomain-like"/>
    <property type="match status" value="1"/>
</dbReference>
<dbReference type="PANTHER" id="PTHR19303">
    <property type="entry name" value="TRANSPOSON"/>
    <property type="match status" value="1"/>
</dbReference>
<keyword evidence="4" id="KW-1185">Reference proteome</keyword>
<dbReference type="SMART" id="SM00674">
    <property type="entry name" value="CENPB"/>
    <property type="match status" value="1"/>
</dbReference>
<dbReference type="InterPro" id="IPR006600">
    <property type="entry name" value="HTH_CenpB_DNA-bd_dom"/>
</dbReference>
<dbReference type="Pfam" id="PF03221">
    <property type="entry name" value="HTH_Tnp_Tc5"/>
    <property type="match status" value="1"/>
</dbReference>
<gene>
    <name evidence="3" type="ORF">Tco_0951082</name>
</gene>
<evidence type="ECO:0000313" key="4">
    <source>
        <dbReference type="Proteomes" id="UP001151760"/>
    </source>
</evidence>
<accession>A0ABQ5DTU0</accession>
<dbReference type="InterPro" id="IPR009057">
    <property type="entry name" value="Homeodomain-like_sf"/>
</dbReference>